<dbReference type="InterPro" id="IPR036259">
    <property type="entry name" value="MFS_trans_sf"/>
</dbReference>
<protein>
    <recommendedName>
        <fullName evidence="7">Major facilitator superfamily (MFS) profile domain-containing protein</fullName>
    </recommendedName>
</protein>
<keyword evidence="2" id="KW-0813">Transport</keyword>
<evidence type="ECO:0000256" key="1">
    <source>
        <dbReference type="ARBA" id="ARBA00004651"/>
    </source>
</evidence>
<dbReference type="AlphaFoldDB" id="A0A510HIF6"/>
<name>A0A510HIF6_9ACTN</name>
<accession>A0A510HIF6</accession>
<evidence type="ECO:0000256" key="4">
    <source>
        <dbReference type="SAM" id="Phobius"/>
    </source>
</evidence>
<dbReference type="EMBL" id="AP019791">
    <property type="protein sequence ID" value="BBL79698.1"/>
    <property type="molecule type" value="Genomic_DNA"/>
</dbReference>
<sequence length="84" mass="8965">MESVERLGGEDRGEISSIRTVALASFIGTTVEWYDFFIYGTAAATVFGTLFFPELSPTAGTLAAFSTFAVGFFARPVGGAIFDH</sequence>
<dbReference type="GO" id="GO:0005886">
    <property type="term" value="C:plasma membrane"/>
    <property type="evidence" value="ECO:0007669"/>
    <property type="project" value="UniProtKB-SubCell"/>
</dbReference>
<evidence type="ECO:0008006" key="7">
    <source>
        <dbReference type="Google" id="ProtNLM"/>
    </source>
</evidence>
<dbReference type="SUPFAM" id="SSF103473">
    <property type="entry name" value="MFS general substrate transporter"/>
    <property type="match status" value="1"/>
</dbReference>
<organism evidence="5 6">
    <name type="scientific">Rubrobacter xylanophilus</name>
    <dbReference type="NCBI Taxonomy" id="49319"/>
    <lineage>
        <taxon>Bacteria</taxon>
        <taxon>Bacillati</taxon>
        <taxon>Actinomycetota</taxon>
        <taxon>Rubrobacteria</taxon>
        <taxon>Rubrobacterales</taxon>
        <taxon>Rubrobacteraceae</taxon>
        <taxon>Rubrobacter</taxon>
    </lineage>
</organism>
<keyword evidence="4" id="KW-1133">Transmembrane helix</keyword>
<evidence type="ECO:0000256" key="2">
    <source>
        <dbReference type="ARBA" id="ARBA00022448"/>
    </source>
</evidence>
<dbReference type="RefSeq" id="WP_197735585.1">
    <property type="nucleotide sequence ID" value="NZ_AP019791.1"/>
</dbReference>
<keyword evidence="4" id="KW-0472">Membrane</keyword>
<dbReference type="PANTHER" id="PTHR43045:SF1">
    <property type="entry name" value="SHIKIMATE TRANSPORTER"/>
    <property type="match status" value="1"/>
</dbReference>
<dbReference type="Proteomes" id="UP000318065">
    <property type="component" value="Chromosome"/>
</dbReference>
<feature type="transmembrane region" description="Helical" evidence="4">
    <location>
        <begin position="62"/>
        <end position="82"/>
    </location>
</feature>
<gene>
    <name evidence="5" type="ORF">RxyAA322_15520</name>
</gene>
<reference evidence="5" key="1">
    <citation type="journal article" date="2019" name="Microbiol. Resour. Announc.">
        <title>Complete Genome Sequence of Rubrobacter xylanophilus Strain AA3-22, Isolated from Arima Onsen in Japan.</title>
        <authorList>
            <person name="Tomariguchi N."/>
            <person name="Miyazaki K."/>
        </authorList>
    </citation>
    <scope>NUCLEOTIDE SEQUENCE [LARGE SCALE GENOMIC DNA]</scope>
    <source>
        <strain evidence="5">AA3-22</strain>
    </source>
</reference>
<keyword evidence="4" id="KW-0812">Transmembrane</keyword>
<keyword evidence="6" id="KW-1185">Reference proteome</keyword>
<comment type="subcellular location">
    <subcellularLocation>
        <location evidence="1">Cell membrane</location>
        <topology evidence="1">Multi-pass membrane protein</topology>
    </subcellularLocation>
</comment>
<keyword evidence="3" id="KW-1003">Cell membrane</keyword>
<evidence type="ECO:0000313" key="5">
    <source>
        <dbReference type="EMBL" id="BBL79698.1"/>
    </source>
</evidence>
<dbReference type="PANTHER" id="PTHR43045">
    <property type="entry name" value="SHIKIMATE TRANSPORTER"/>
    <property type="match status" value="1"/>
</dbReference>
<evidence type="ECO:0000313" key="6">
    <source>
        <dbReference type="Proteomes" id="UP000318065"/>
    </source>
</evidence>
<proteinExistence type="predicted"/>
<evidence type="ECO:0000256" key="3">
    <source>
        <dbReference type="ARBA" id="ARBA00022475"/>
    </source>
</evidence>